<evidence type="ECO:0000256" key="4">
    <source>
        <dbReference type="ARBA" id="ARBA00023002"/>
    </source>
</evidence>
<keyword evidence="4 5" id="KW-0560">Oxidoreductase</keyword>
<comment type="cofactor">
    <cofactor evidence="5">
        <name>Zn(2+)</name>
        <dbReference type="ChEBI" id="CHEBI:29105"/>
    </cofactor>
    <text evidence="5">Binds 1 zinc ion per subunit.</text>
</comment>
<dbReference type="InterPro" id="IPR002579">
    <property type="entry name" value="Met_Sox_Rdtase_MsrB_dom"/>
</dbReference>
<dbReference type="AlphaFoldDB" id="A0A0M0J6J4"/>
<evidence type="ECO:0000313" key="7">
    <source>
        <dbReference type="EMBL" id="KOO22234.1"/>
    </source>
</evidence>
<gene>
    <name evidence="7" type="ORF">Ctob_005408</name>
</gene>
<dbReference type="GO" id="GO:0046872">
    <property type="term" value="F:metal ion binding"/>
    <property type="evidence" value="ECO:0007669"/>
    <property type="project" value="UniProtKB-KW"/>
</dbReference>
<dbReference type="InterPro" id="IPR011057">
    <property type="entry name" value="Mss4-like_sf"/>
</dbReference>
<proteinExistence type="inferred from homology"/>
<accession>A0A0M0J6J4</accession>
<comment type="caution">
    <text evidence="7">The sequence shown here is derived from an EMBL/GenBank/DDBJ whole genome shotgun (WGS) entry which is preliminary data.</text>
</comment>
<evidence type="ECO:0000256" key="1">
    <source>
        <dbReference type="ARBA" id="ARBA00007174"/>
    </source>
</evidence>
<keyword evidence="2 5" id="KW-0479">Metal-binding</keyword>
<feature type="domain" description="MsrB" evidence="6">
    <location>
        <begin position="20"/>
        <end position="143"/>
    </location>
</feature>
<organism evidence="7 8">
    <name type="scientific">Chrysochromulina tobinii</name>
    <dbReference type="NCBI Taxonomy" id="1460289"/>
    <lineage>
        <taxon>Eukaryota</taxon>
        <taxon>Haptista</taxon>
        <taxon>Haptophyta</taxon>
        <taxon>Prymnesiophyceae</taxon>
        <taxon>Prymnesiales</taxon>
        <taxon>Chrysochromulinaceae</taxon>
        <taxon>Chrysochromulina</taxon>
    </lineage>
</organism>
<dbReference type="EC" id="1.8.4.12" evidence="5"/>
<evidence type="ECO:0000313" key="8">
    <source>
        <dbReference type="Proteomes" id="UP000037460"/>
    </source>
</evidence>
<dbReference type="OrthoDB" id="44061at2759"/>
<dbReference type="InterPro" id="IPR028427">
    <property type="entry name" value="Met_Sox_Rdtase_MsrB"/>
</dbReference>
<protein>
    <recommendedName>
        <fullName evidence="5">Peptide-methionine (R)-S-oxide reductase</fullName>
        <ecNumber evidence="5">1.8.4.12</ecNumber>
    </recommendedName>
</protein>
<evidence type="ECO:0000256" key="5">
    <source>
        <dbReference type="RuleBase" id="RU365044"/>
    </source>
</evidence>
<dbReference type="PANTHER" id="PTHR46081">
    <property type="entry name" value="PEPTIDE METHIONINE SULFOXIDE REDUCTASE 2"/>
    <property type="match status" value="1"/>
</dbReference>
<dbReference type="GO" id="GO:0006979">
    <property type="term" value="P:response to oxidative stress"/>
    <property type="evidence" value="ECO:0007669"/>
    <property type="project" value="InterPro"/>
</dbReference>
<dbReference type="NCBIfam" id="TIGR00357">
    <property type="entry name" value="peptide-methionine (R)-S-oxide reductase MsrB"/>
    <property type="match status" value="1"/>
</dbReference>
<dbReference type="GO" id="GO:0030091">
    <property type="term" value="P:protein repair"/>
    <property type="evidence" value="ECO:0007669"/>
    <property type="project" value="InterPro"/>
</dbReference>
<dbReference type="Proteomes" id="UP000037460">
    <property type="component" value="Unassembled WGS sequence"/>
</dbReference>
<comment type="similarity">
    <text evidence="1 5">Belongs to the MsrB Met sulfoxide reductase family.</text>
</comment>
<dbReference type="GO" id="GO:0033743">
    <property type="term" value="F:peptide-methionine (R)-S-oxide reductase activity"/>
    <property type="evidence" value="ECO:0007669"/>
    <property type="project" value="UniProtKB-EC"/>
</dbReference>
<name>A0A0M0J6J4_9EUKA</name>
<reference evidence="8" key="1">
    <citation type="journal article" date="2015" name="PLoS Genet.">
        <title>Genome Sequence and Transcriptome Analyses of Chrysochromulina tobin: Metabolic Tools for Enhanced Algal Fitness in the Prominent Order Prymnesiales (Haptophyceae).</title>
        <authorList>
            <person name="Hovde B.T."/>
            <person name="Deodato C.R."/>
            <person name="Hunsperger H.M."/>
            <person name="Ryken S.A."/>
            <person name="Yost W."/>
            <person name="Jha R.K."/>
            <person name="Patterson J."/>
            <person name="Monnat R.J. Jr."/>
            <person name="Barlow S.B."/>
            <person name="Starkenburg S.R."/>
            <person name="Cattolico R.A."/>
        </authorList>
    </citation>
    <scope>NUCLEOTIDE SEQUENCE</scope>
    <source>
        <strain evidence="8">CCMP291</strain>
    </source>
</reference>
<keyword evidence="3 5" id="KW-0862">Zinc</keyword>
<dbReference type="Gene3D" id="2.170.150.20">
    <property type="entry name" value="Peptide methionine sulfoxide reductase"/>
    <property type="match status" value="1"/>
</dbReference>
<dbReference type="EMBL" id="JWZX01003298">
    <property type="protein sequence ID" value="KOO22234.1"/>
    <property type="molecule type" value="Genomic_DNA"/>
</dbReference>
<dbReference type="PANTHER" id="PTHR46081:SF8">
    <property type="entry name" value="PEPTIDE METHIONINE SULFOXIDE REDUCTASE 2"/>
    <property type="match status" value="1"/>
</dbReference>
<keyword evidence="8" id="KW-1185">Reference proteome</keyword>
<comment type="catalytic activity">
    <reaction evidence="5">
        <text>L-methionyl-[protein] + [thioredoxin]-disulfide + H2O = L-methionyl-(R)-S-oxide-[protein] + [thioredoxin]-dithiol</text>
        <dbReference type="Rhea" id="RHEA:24164"/>
        <dbReference type="Rhea" id="RHEA-COMP:10698"/>
        <dbReference type="Rhea" id="RHEA-COMP:10700"/>
        <dbReference type="Rhea" id="RHEA-COMP:12313"/>
        <dbReference type="Rhea" id="RHEA-COMP:12314"/>
        <dbReference type="ChEBI" id="CHEBI:15377"/>
        <dbReference type="ChEBI" id="CHEBI:16044"/>
        <dbReference type="ChEBI" id="CHEBI:29950"/>
        <dbReference type="ChEBI" id="CHEBI:45764"/>
        <dbReference type="ChEBI" id="CHEBI:50058"/>
        <dbReference type="EC" id="1.8.4.12"/>
    </reaction>
</comment>
<evidence type="ECO:0000256" key="3">
    <source>
        <dbReference type="ARBA" id="ARBA00022833"/>
    </source>
</evidence>
<dbReference type="PROSITE" id="PS51790">
    <property type="entry name" value="MSRB"/>
    <property type="match status" value="1"/>
</dbReference>
<dbReference type="Pfam" id="PF01641">
    <property type="entry name" value="SelR"/>
    <property type="match status" value="1"/>
</dbReference>
<dbReference type="SUPFAM" id="SSF51316">
    <property type="entry name" value="Mss4-like"/>
    <property type="match status" value="1"/>
</dbReference>
<evidence type="ECO:0000256" key="2">
    <source>
        <dbReference type="ARBA" id="ARBA00022723"/>
    </source>
</evidence>
<evidence type="ECO:0000259" key="6">
    <source>
        <dbReference type="PROSITE" id="PS51790"/>
    </source>
</evidence>
<sequence>MSGMSKLNDQGVTYKVTKSDAEWQKELSREEFYILREKGTERPRTGQYDKFYPKEGHFVCAGCGTPLYSAAAKFDSGCGWPAFDKIVEGAVVTQTDRSMGMVRVEIMCGNCGGHLGHVFEGERMTPTNERHCVNSISVKYVDEPLPEGKREAKVLPKSEPATRQSLLAELLGKKDA</sequence>